<dbReference type="InterPro" id="IPR050643">
    <property type="entry name" value="Periplasmic_pilus_chap"/>
</dbReference>
<reference evidence="2 3" key="1">
    <citation type="journal article" date="2021" name="ISME J.">
        <title>Genomic evolution of the class Acidithiobacillia: deep-branching Proteobacteria living in extreme acidic conditions.</title>
        <authorList>
            <person name="Moya-Beltran A."/>
            <person name="Beard S."/>
            <person name="Rojas-Villalobos C."/>
            <person name="Issotta F."/>
            <person name="Gallardo Y."/>
            <person name="Ulloa R."/>
            <person name="Giaveno A."/>
            <person name="Degli Esposti M."/>
            <person name="Johnson D.B."/>
            <person name="Quatrini R."/>
        </authorList>
    </citation>
    <scope>NUCLEOTIDE SEQUENCE [LARGE SCALE GENOMIC DNA]</scope>
    <source>
        <strain evidence="2 3">ATCC 19703</strain>
    </source>
</reference>
<dbReference type="Gene3D" id="2.60.40.10">
    <property type="entry name" value="Immunoglobulins"/>
    <property type="match status" value="1"/>
</dbReference>
<dbReference type="PANTHER" id="PTHR30251">
    <property type="entry name" value="PILUS ASSEMBLY CHAPERONE"/>
    <property type="match status" value="1"/>
</dbReference>
<dbReference type="InterPro" id="IPR008962">
    <property type="entry name" value="PapD-like_sf"/>
</dbReference>
<evidence type="ECO:0000313" key="2">
    <source>
        <dbReference type="EMBL" id="MBU2739770.1"/>
    </source>
</evidence>
<dbReference type="Pfam" id="PF00345">
    <property type="entry name" value="PapD_N"/>
    <property type="match status" value="1"/>
</dbReference>
<dbReference type="EMBL" id="JABELD010000125">
    <property type="protein sequence ID" value="MBU2739770.1"/>
    <property type="molecule type" value="Genomic_DNA"/>
</dbReference>
<name>A0ABS5ZTP1_9PROT</name>
<dbReference type="SUPFAM" id="SSF49354">
    <property type="entry name" value="PapD-like"/>
    <property type="match status" value="1"/>
</dbReference>
<dbReference type="InterPro" id="IPR013783">
    <property type="entry name" value="Ig-like_fold"/>
</dbReference>
<accession>A0ABS5ZTP1</accession>
<organism evidence="2 3">
    <name type="scientific">Acidithiobacillus concretivorus</name>
    <dbReference type="NCBI Taxonomy" id="3063952"/>
    <lineage>
        <taxon>Bacteria</taxon>
        <taxon>Pseudomonadati</taxon>
        <taxon>Pseudomonadota</taxon>
        <taxon>Acidithiobacillia</taxon>
        <taxon>Acidithiobacillales</taxon>
        <taxon>Acidithiobacillaceae</taxon>
        <taxon>Acidithiobacillus</taxon>
    </lineage>
</organism>
<evidence type="ECO:0000259" key="1">
    <source>
        <dbReference type="Pfam" id="PF00345"/>
    </source>
</evidence>
<keyword evidence="3" id="KW-1185">Reference proteome</keyword>
<dbReference type="InterPro" id="IPR016147">
    <property type="entry name" value="Pili_assmbl_chaperone_N"/>
</dbReference>
<comment type="caution">
    <text evidence="2">The sequence shown here is derived from an EMBL/GenBank/DDBJ whole genome shotgun (WGS) entry which is preliminary data.</text>
</comment>
<evidence type="ECO:0000313" key="3">
    <source>
        <dbReference type="Proteomes" id="UP001197028"/>
    </source>
</evidence>
<gene>
    <name evidence="2" type="ORF">HJG40_13485</name>
</gene>
<proteinExistence type="predicted"/>
<sequence>MSIRRIGRWFGIFLLITAPLLSHAGDFSVSPIHVHLSQQHPIAAEILTNLQDTPLTVQATAEDWSQKQGKNITPATDDLIISPPLFKIPPHGQQIIRVGLRTPFPIQKEGTYRLILHEVPPPFNPKHTAVQVVLKMILPVFVAPKAAVPQAHLDLSAQATAHAIALKISNTGNQHAEITGIALFSDHHPVARKNLLLYVLPASHMDIPLPIQHGDTWIGKSLSVQIITPQREKPIDASVVVTAP</sequence>
<protein>
    <submittedName>
        <fullName evidence="2">Molecular chaperone</fullName>
    </submittedName>
</protein>
<feature type="domain" description="Pili assembly chaperone N-terminal" evidence="1">
    <location>
        <begin position="28"/>
        <end position="146"/>
    </location>
</feature>
<dbReference type="PANTHER" id="PTHR30251:SF4">
    <property type="entry name" value="SLR1668 PROTEIN"/>
    <property type="match status" value="1"/>
</dbReference>
<dbReference type="Proteomes" id="UP001197028">
    <property type="component" value="Unassembled WGS sequence"/>
</dbReference>